<name>A0A4R1KQC6_9FLAO</name>
<dbReference type="Pfam" id="PF12080">
    <property type="entry name" value="GldM_4th"/>
    <property type="match status" value="1"/>
</dbReference>
<comment type="caution">
    <text evidence="6">The sequence shown here is derived from an EMBL/GenBank/DDBJ whole genome shotgun (WGS) entry which is preliminary data.</text>
</comment>
<keyword evidence="7" id="KW-1185">Reference proteome</keyword>
<dbReference type="NCBIfam" id="TIGR03517">
    <property type="entry name" value="GldM_gliding"/>
    <property type="match status" value="1"/>
</dbReference>
<dbReference type="Pfam" id="PF21601">
    <property type="entry name" value="GldM_2nd"/>
    <property type="match status" value="1"/>
</dbReference>
<keyword evidence="1" id="KW-1133">Transmembrane helix</keyword>
<dbReference type="Pfam" id="PF12081">
    <property type="entry name" value="GldM_1st"/>
    <property type="match status" value="1"/>
</dbReference>
<reference evidence="6 7" key="1">
    <citation type="journal article" date="2015" name="Stand. Genomic Sci.">
        <title>Genomic Encyclopedia of Bacterial and Archaeal Type Strains, Phase III: the genomes of soil and plant-associated and newly described type strains.</title>
        <authorList>
            <person name="Whitman W.B."/>
            <person name="Woyke T."/>
            <person name="Klenk H.P."/>
            <person name="Zhou Y."/>
            <person name="Lilburn T.G."/>
            <person name="Beck B.J."/>
            <person name="De Vos P."/>
            <person name="Vandamme P."/>
            <person name="Eisen J.A."/>
            <person name="Garrity G."/>
            <person name="Hugenholtz P."/>
            <person name="Kyrpides N.C."/>
        </authorList>
    </citation>
    <scope>NUCLEOTIDE SEQUENCE [LARGE SCALE GENOMIC DNA]</scope>
    <source>
        <strain evidence="6 7">CECT 8445</strain>
    </source>
</reference>
<dbReference type="Pfam" id="PF21602">
    <property type="entry name" value="GldM_3rd"/>
    <property type="match status" value="1"/>
</dbReference>
<dbReference type="OrthoDB" id="1490890at2"/>
<evidence type="ECO:0000259" key="4">
    <source>
        <dbReference type="Pfam" id="PF21601"/>
    </source>
</evidence>
<dbReference type="EMBL" id="SMGI01000002">
    <property type="protein sequence ID" value="TCK67265.1"/>
    <property type="molecule type" value="Genomic_DNA"/>
</dbReference>
<dbReference type="InterPro" id="IPR048406">
    <property type="entry name" value="GldM_Ig-like-2"/>
</dbReference>
<evidence type="ECO:0000259" key="3">
    <source>
        <dbReference type="Pfam" id="PF12081"/>
    </source>
</evidence>
<protein>
    <submittedName>
        <fullName evidence="6">Protein involved in gliding motility GldM</fullName>
    </submittedName>
</protein>
<keyword evidence="1" id="KW-0472">Membrane</keyword>
<gene>
    <name evidence="6" type="ORF">DFQ05_1039</name>
</gene>
<proteinExistence type="predicted"/>
<dbReference type="RefSeq" id="WP_132704282.1">
    <property type="nucleotide sequence ID" value="NZ_SMGI01000002.1"/>
</dbReference>
<feature type="transmembrane region" description="Helical" evidence="1">
    <location>
        <begin position="16"/>
        <end position="40"/>
    </location>
</feature>
<feature type="domain" description="Gliding motility-associated protein GldM second immunoglobulin-like" evidence="5">
    <location>
        <begin position="339"/>
        <end position="417"/>
    </location>
</feature>
<feature type="domain" description="Gliding motility-associated protein GldM first immunoglobulin-like" evidence="4">
    <location>
        <begin position="235"/>
        <end position="334"/>
    </location>
</feature>
<dbReference type="InterPro" id="IPR019859">
    <property type="entry name" value="Motility-assoc_prot_GldM"/>
</dbReference>
<feature type="domain" description="Gliding motility-associated protein GldM C-terminal" evidence="2">
    <location>
        <begin position="420"/>
        <end position="524"/>
    </location>
</feature>
<dbReference type="InterPro" id="IPR022720">
    <property type="entry name" value="Motility-assoc_prot_GldM_N"/>
</dbReference>
<feature type="domain" description="Gliding motility-associated protein GldM N-terminal" evidence="3">
    <location>
        <begin position="32"/>
        <end position="227"/>
    </location>
</feature>
<accession>A0A4R1KQC6</accession>
<dbReference type="AlphaFoldDB" id="A0A4R1KQC6"/>
<sequence>MAGQGKISARQKMINLMYLVFIAIMAMTVAPEVLSAFGLMEEKFEAANEVTTDMNAKLLANLKTKGEENPKEFAAASNKAQQVSIVSDKFFNFIEEQKKDILRMGDYEVEPETGRLPFEKMKKGDKLDEKWFTGDRLTKEGEKFMAAVEQYKNEIKDILGVDQYYTKFIENFEKKFDISDIKGKEKLATPQRWLEYHFKGFPSIASYTKLTAMQNDVKVTQADLNNLFLGNAAVEATSLDKYKAIVLADKSAFFAGEKFQGRVVIGKYANVPPTALEVNGKKYDVSKVIDSTGAARLDFNVGNVGEHKIEGKFTFLENGEQLEIPIIDANYVVVPRPNSATISADKMNVVYRGVENPMTISFAGVPDNKVKASAPGLSGSGGKYVMRPQSGREVKISVTGTLDDGSTATDSKVFRIKDLPKPIGAFNGQVGNAKLPRNNVEIGKLSADFGDDFDFSLPLNVVSFTMKVPGKPSVNCTGNRLNSAAKNALRSARRGDIVQFINIKAKAPNNPIRIKTVTPVVIELAN</sequence>
<evidence type="ECO:0000313" key="7">
    <source>
        <dbReference type="Proteomes" id="UP000295714"/>
    </source>
</evidence>
<evidence type="ECO:0000256" key="1">
    <source>
        <dbReference type="SAM" id="Phobius"/>
    </source>
</evidence>
<keyword evidence="1" id="KW-0812">Transmembrane</keyword>
<evidence type="ECO:0000259" key="5">
    <source>
        <dbReference type="Pfam" id="PF21602"/>
    </source>
</evidence>
<dbReference type="Proteomes" id="UP000295714">
    <property type="component" value="Unassembled WGS sequence"/>
</dbReference>
<dbReference type="InterPro" id="IPR022719">
    <property type="entry name" value="Motility-assoc_prot_GldM_C"/>
</dbReference>
<evidence type="ECO:0000313" key="6">
    <source>
        <dbReference type="EMBL" id="TCK67265.1"/>
    </source>
</evidence>
<organism evidence="6 7">
    <name type="scientific">Winogradskyella wandonensis</name>
    <dbReference type="NCBI Taxonomy" id="1442586"/>
    <lineage>
        <taxon>Bacteria</taxon>
        <taxon>Pseudomonadati</taxon>
        <taxon>Bacteroidota</taxon>
        <taxon>Flavobacteriia</taxon>
        <taxon>Flavobacteriales</taxon>
        <taxon>Flavobacteriaceae</taxon>
        <taxon>Winogradskyella</taxon>
    </lineage>
</organism>
<evidence type="ECO:0000259" key="2">
    <source>
        <dbReference type="Pfam" id="PF12080"/>
    </source>
</evidence>
<dbReference type="InterPro" id="IPR048405">
    <property type="entry name" value="GldM_Ig-like-1"/>
</dbReference>